<gene>
    <name evidence="1" type="ORF">BDR25DRAFT_302578</name>
</gene>
<sequence>MTIGYSDLEVAPQTPSTGPVPIKDHSAGLIVESNDTHKIAGEPYYYDPDNNLPPYSQEKPRRICGAERRTFWIVLAIIAVLITAAAVGGGVGGVVSKNKSSTPSSAQTTTPSLSSTSQISTGSTTPTSTSTDIRSTTTLIGPTRTLARDCPSANNSIYDISYGSSSTMSWRKLCNMNFRSVKRTPANPDNVVNTGTKSLNDCINLCASWDQTNQTLIKSGKAFVCNAVCWINTLDADLPGQCFGFTTQNDTSGFVVDETRKCDTAAWINQSFG</sequence>
<keyword evidence="2" id="KW-1185">Reference proteome</keyword>
<reference evidence="1" key="1">
    <citation type="journal article" date="2020" name="Stud. Mycol.">
        <title>101 Dothideomycetes genomes: a test case for predicting lifestyles and emergence of pathogens.</title>
        <authorList>
            <person name="Haridas S."/>
            <person name="Albert R."/>
            <person name="Binder M."/>
            <person name="Bloem J."/>
            <person name="Labutti K."/>
            <person name="Salamov A."/>
            <person name="Andreopoulos B."/>
            <person name="Baker S."/>
            <person name="Barry K."/>
            <person name="Bills G."/>
            <person name="Bluhm B."/>
            <person name="Cannon C."/>
            <person name="Castanera R."/>
            <person name="Culley D."/>
            <person name="Daum C."/>
            <person name="Ezra D."/>
            <person name="Gonzalez J."/>
            <person name="Henrissat B."/>
            <person name="Kuo A."/>
            <person name="Liang C."/>
            <person name="Lipzen A."/>
            <person name="Lutzoni F."/>
            <person name="Magnuson J."/>
            <person name="Mondo S."/>
            <person name="Nolan M."/>
            <person name="Ohm R."/>
            <person name="Pangilinan J."/>
            <person name="Park H.-J."/>
            <person name="Ramirez L."/>
            <person name="Alfaro M."/>
            <person name="Sun H."/>
            <person name="Tritt A."/>
            <person name="Yoshinaga Y."/>
            <person name="Zwiers L.-H."/>
            <person name="Turgeon B."/>
            <person name="Goodwin S."/>
            <person name="Spatafora J."/>
            <person name="Crous P."/>
            <person name="Grigoriev I."/>
        </authorList>
    </citation>
    <scope>NUCLEOTIDE SEQUENCE</scope>
    <source>
        <strain evidence="1">ATCC 200398</strain>
    </source>
</reference>
<proteinExistence type="predicted"/>
<name>A0ACB6QZI8_9PLEO</name>
<protein>
    <submittedName>
        <fullName evidence="1">Uncharacterized protein</fullName>
    </submittedName>
</protein>
<evidence type="ECO:0000313" key="1">
    <source>
        <dbReference type="EMBL" id="KAF2472336.1"/>
    </source>
</evidence>
<organism evidence="1 2">
    <name type="scientific">Lindgomyces ingoldianus</name>
    <dbReference type="NCBI Taxonomy" id="673940"/>
    <lineage>
        <taxon>Eukaryota</taxon>
        <taxon>Fungi</taxon>
        <taxon>Dikarya</taxon>
        <taxon>Ascomycota</taxon>
        <taxon>Pezizomycotina</taxon>
        <taxon>Dothideomycetes</taxon>
        <taxon>Pleosporomycetidae</taxon>
        <taxon>Pleosporales</taxon>
        <taxon>Lindgomycetaceae</taxon>
        <taxon>Lindgomyces</taxon>
    </lineage>
</organism>
<dbReference type="EMBL" id="MU003502">
    <property type="protein sequence ID" value="KAF2472336.1"/>
    <property type="molecule type" value="Genomic_DNA"/>
</dbReference>
<dbReference type="Proteomes" id="UP000799755">
    <property type="component" value="Unassembled WGS sequence"/>
</dbReference>
<comment type="caution">
    <text evidence="1">The sequence shown here is derived from an EMBL/GenBank/DDBJ whole genome shotgun (WGS) entry which is preliminary data.</text>
</comment>
<accession>A0ACB6QZI8</accession>
<evidence type="ECO:0000313" key="2">
    <source>
        <dbReference type="Proteomes" id="UP000799755"/>
    </source>
</evidence>